<dbReference type="GO" id="GO:1902388">
    <property type="term" value="F:ceramide 1-phosphate transfer activity"/>
    <property type="evidence" value="ECO:0007669"/>
    <property type="project" value="TreeGrafter"/>
</dbReference>
<evidence type="ECO:0000256" key="1">
    <source>
        <dbReference type="ARBA" id="ARBA00022448"/>
    </source>
</evidence>
<reference evidence="4 5" key="2">
    <citation type="submission" date="2019-01" db="EMBL/GenBank/DDBJ databases">
        <title>The decoding of complex shrimp genome reveals the adaptation for benthos swimmer, frequently molting mechanism and breeding impact on genome.</title>
        <authorList>
            <person name="Sun Y."/>
            <person name="Gao Y."/>
            <person name="Yu Y."/>
        </authorList>
    </citation>
    <scope>NUCLEOTIDE SEQUENCE [LARGE SCALE GENOMIC DNA]</scope>
    <source>
        <tissue evidence="4">Muscle</tissue>
    </source>
</reference>
<name>A0A423TYP2_PENVA</name>
<dbReference type="PANTHER" id="PTHR10219">
    <property type="entry name" value="GLYCOLIPID TRANSFER PROTEIN-RELATED"/>
    <property type="match status" value="1"/>
</dbReference>
<accession>A0A423TYP2</accession>
<dbReference type="InterPro" id="IPR036497">
    <property type="entry name" value="GLTP_sf"/>
</dbReference>
<dbReference type="InterPro" id="IPR014830">
    <property type="entry name" value="Glycolipid_transfer_prot_dom"/>
</dbReference>
<feature type="domain" description="Glycolipid transfer protein" evidence="3">
    <location>
        <begin position="64"/>
        <end position="205"/>
    </location>
</feature>
<reference evidence="4 5" key="1">
    <citation type="submission" date="2018-04" db="EMBL/GenBank/DDBJ databases">
        <authorList>
            <person name="Zhang X."/>
            <person name="Yuan J."/>
            <person name="Li F."/>
            <person name="Xiang J."/>
        </authorList>
    </citation>
    <scope>NUCLEOTIDE SEQUENCE [LARGE SCALE GENOMIC DNA]</scope>
    <source>
        <tissue evidence="4">Muscle</tissue>
    </source>
</reference>
<organism evidence="4 5">
    <name type="scientific">Penaeus vannamei</name>
    <name type="common">Whiteleg shrimp</name>
    <name type="synonym">Litopenaeus vannamei</name>
    <dbReference type="NCBI Taxonomy" id="6689"/>
    <lineage>
        <taxon>Eukaryota</taxon>
        <taxon>Metazoa</taxon>
        <taxon>Ecdysozoa</taxon>
        <taxon>Arthropoda</taxon>
        <taxon>Crustacea</taxon>
        <taxon>Multicrustacea</taxon>
        <taxon>Malacostraca</taxon>
        <taxon>Eumalacostraca</taxon>
        <taxon>Eucarida</taxon>
        <taxon>Decapoda</taxon>
        <taxon>Dendrobranchiata</taxon>
        <taxon>Penaeoidea</taxon>
        <taxon>Penaeidae</taxon>
        <taxon>Penaeus</taxon>
    </lineage>
</organism>
<keyword evidence="1" id="KW-0813">Transport</keyword>
<evidence type="ECO:0000313" key="5">
    <source>
        <dbReference type="Proteomes" id="UP000283509"/>
    </source>
</evidence>
<dbReference type="FunFam" id="1.10.3520.10:FF:000001">
    <property type="entry name" value="Pleckstrin domain-containing family A member 8"/>
    <property type="match status" value="1"/>
</dbReference>
<dbReference type="OrthoDB" id="205255at2759"/>
<dbReference type="SUPFAM" id="SSF110004">
    <property type="entry name" value="Glycolipid transfer protein, GLTP"/>
    <property type="match status" value="1"/>
</dbReference>
<dbReference type="Pfam" id="PF08718">
    <property type="entry name" value="GLTP"/>
    <property type="match status" value="1"/>
</dbReference>
<feature type="region of interest" description="Disordered" evidence="2">
    <location>
        <begin position="1"/>
        <end position="43"/>
    </location>
</feature>
<dbReference type="GO" id="GO:0005829">
    <property type="term" value="C:cytosol"/>
    <property type="evidence" value="ECO:0007669"/>
    <property type="project" value="TreeGrafter"/>
</dbReference>
<dbReference type="AlphaFoldDB" id="A0A423TYP2"/>
<gene>
    <name evidence="4" type="ORF">C7M84_025246</name>
</gene>
<comment type="caution">
    <text evidence="4">The sequence shown here is derived from an EMBL/GenBank/DDBJ whole genome shotgun (WGS) entry which is preliminary data.</text>
</comment>
<dbReference type="Proteomes" id="UP000283509">
    <property type="component" value="Unassembled WGS sequence"/>
</dbReference>
<proteinExistence type="predicted"/>
<evidence type="ECO:0000259" key="3">
    <source>
        <dbReference type="Pfam" id="PF08718"/>
    </source>
</evidence>
<feature type="compositionally biased region" description="Basic and acidic residues" evidence="2">
    <location>
        <begin position="25"/>
        <end position="35"/>
    </location>
</feature>
<dbReference type="GO" id="GO:0016020">
    <property type="term" value="C:membrane"/>
    <property type="evidence" value="ECO:0007669"/>
    <property type="project" value="TreeGrafter"/>
</dbReference>
<dbReference type="STRING" id="6689.A0A423TYP2"/>
<keyword evidence="5" id="KW-1185">Reference proteome</keyword>
<dbReference type="GO" id="GO:1902387">
    <property type="term" value="F:ceramide 1-phosphate binding"/>
    <property type="evidence" value="ECO:0007669"/>
    <property type="project" value="TreeGrafter"/>
</dbReference>
<feature type="compositionally biased region" description="Polar residues" evidence="2">
    <location>
        <begin position="9"/>
        <end position="24"/>
    </location>
</feature>
<dbReference type="Gene3D" id="1.10.3520.10">
    <property type="entry name" value="Glycolipid transfer protein"/>
    <property type="match status" value="1"/>
</dbReference>
<dbReference type="PANTHER" id="PTHR10219:SF25">
    <property type="entry name" value="PLECKSTRIN HOMOLOGY DOMAIN-CONTAINING FAMILY A MEMBER 8"/>
    <property type="match status" value="1"/>
</dbReference>
<protein>
    <submittedName>
        <fullName evidence="4">Glycolipid transfer protein</fullName>
    </submittedName>
</protein>
<dbReference type="EMBL" id="QCYY01000951">
    <property type="protein sequence ID" value="ROT81573.1"/>
    <property type="molecule type" value="Genomic_DNA"/>
</dbReference>
<sequence length="249" mass="28696">MFVPLDESSAFSPSSLECSDSSTEPEWHSRDKQSEKMTLPQPDSPNFFSQISPTFPGVTQDGKIETEMFLEASKSFIQIYDLLGTAFYVVKKDMSGNIEKIYKAYNCNPEKYKYLNDLICEEKDVQDSVTVDALLWLKRALEFTVMFINGICDEFEKGTGSERLDHLATEAYNVTLKKYHKWIVQNIFKMVVKSVPTRSVLVKALYFGKSGPEETLFKDCRVYMKQLETNLRVIVQMYDEWGLNNDNKV</sequence>
<evidence type="ECO:0000256" key="2">
    <source>
        <dbReference type="SAM" id="MobiDB-lite"/>
    </source>
</evidence>
<evidence type="ECO:0000313" key="4">
    <source>
        <dbReference type="EMBL" id="ROT81573.1"/>
    </source>
</evidence>